<sequence length="206" mass="23311">MSSYARPPVLADRPCNGERPPRLPCLRSFSKSKRKPLVSVSPFVTHDPSDESLRVLESPQLIEHILERFHQTHRRQLPVLITLAERVERTHAGQRDAPTGLSELLMVIAEDLETHQQKEERILFPMMLAGGAPMIGGPITRMLAEHAEVEEQLASLRLLTGGFTPPASACGTWCRLYEEALVFHQDLLDHMRIENEILFPRFLPSP</sequence>
<reference evidence="6 7" key="1">
    <citation type="submission" date="2017-06" db="EMBL/GenBank/DDBJ databases">
        <title>Biodegradation of gentamicin by bacterial consortia AMQD4 in synthetic medium and raw gentamicin sewage.</title>
        <authorList>
            <person name="Chang H."/>
            <person name="Feng Y."/>
            <person name="Li Z."/>
            <person name="Xue J."/>
            <person name="Cheng D."/>
        </authorList>
    </citation>
    <scope>NUCLEOTIDE SEQUENCE [LARGE SCALE GENOMIC DNA]</scope>
    <source>
        <strain evidence="6 7">BZC3</strain>
    </source>
</reference>
<gene>
    <name evidence="6" type="ORF">CD943_01120</name>
</gene>
<dbReference type="InterPro" id="IPR019903">
    <property type="entry name" value="RIC_family"/>
</dbReference>
<dbReference type="Gene3D" id="1.20.120.520">
    <property type="entry name" value="nmb1532 protein domain like"/>
    <property type="match status" value="1"/>
</dbReference>
<dbReference type="Proteomes" id="UP000197024">
    <property type="component" value="Chromosome"/>
</dbReference>
<dbReference type="PANTHER" id="PTHR36438">
    <property type="entry name" value="IRON-SULFUR CLUSTER REPAIR PROTEIN YTFE"/>
    <property type="match status" value="1"/>
</dbReference>
<feature type="domain" description="Hemerythrin-like" evidence="5">
    <location>
        <begin position="63"/>
        <end position="201"/>
    </location>
</feature>
<name>A0A1Z3LTR8_BREDI</name>
<keyword evidence="2" id="KW-0963">Cytoplasm</keyword>
<keyword evidence="3" id="KW-0479">Metal-binding</keyword>
<dbReference type="Pfam" id="PF01814">
    <property type="entry name" value="Hemerythrin"/>
    <property type="match status" value="1"/>
</dbReference>
<evidence type="ECO:0000313" key="6">
    <source>
        <dbReference type="EMBL" id="ASD25614.1"/>
    </source>
</evidence>
<dbReference type="GO" id="GO:0046872">
    <property type="term" value="F:metal ion binding"/>
    <property type="evidence" value="ECO:0007669"/>
    <property type="project" value="UniProtKB-KW"/>
</dbReference>
<accession>A0A1Z3LTR8</accession>
<evidence type="ECO:0000313" key="7">
    <source>
        <dbReference type="Proteomes" id="UP000197024"/>
    </source>
</evidence>
<keyword evidence="4" id="KW-0408">Iron</keyword>
<evidence type="ECO:0000256" key="4">
    <source>
        <dbReference type="ARBA" id="ARBA00023004"/>
    </source>
</evidence>
<reference evidence="6 7" key="2">
    <citation type="submission" date="2017-06" db="EMBL/GenBank/DDBJ databases">
        <authorList>
            <person name="Kim H.J."/>
            <person name="Triplett B.A."/>
        </authorList>
    </citation>
    <scope>NUCLEOTIDE SEQUENCE [LARGE SCALE GENOMIC DNA]</scope>
    <source>
        <strain evidence="6 7">BZC3</strain>
    </source>
</reference>
<evidence type="ECO:0000256" key="1">
    <source>
        <dbReference type="ARBA" id="ARBA00004496"/>
    </source>
</evidence>
<evidence type="ECO:0000256" key="2">
    <source>
        <dbReference type="ARBA" id="ARBA00022490"/>
    </source>
</evidence>
<evidence type="ECO:0000256" key="3">
    <source>
        <dbReference type="ARBA" id="ARBA00022723"/>
    </source>
</evidence>
<protein>
    <recommendedName>
        <fullName evidence="5">Hemerythrin-like domain-containing protein</fullName>
    </recommendedName>
</protein>
<dbReference type="GO" id="GO:0005737">
    <property type="term" value="C:cytoplasm"/>
    <property type="evidence" value="ECO:0007669"/>
    <property type="project" value="UniProtKB-SubCell"/>
</dbReference>
<proteinExistence type="predicted"/>
<organism evidence="6 7">
    <name type="scientific">Brevundimonas diminuta</name>
    <name type="common">Pseudomonas diminuta</name>
    <dbReference type="NCBI Taxonomy" id="293"/>
    <lineage>
        <taxon>Bacteria</taxon>
        <taxon>Pseudomonadati</taxon>
        <taxon>Pseudomonadota</taxon>
        <taxon>Alphaproteobacteria</taxon>
        <taxon>Caulobacterales</taxon>
        <taxon>Caulobacteraceae</taxon>
        <taxon>Brevundimonas</taxon>
    </lineage>
</organism>
<dbReference type="AlphaFoldDB" id="A0A1Z3LTR8"/>
<dbReference type="EMBL" id="CP021995">
    <property type="protein sequence ID" value="ASD25614.1"/>
    <property type="molecule type" value="Genomic_DNA"/>
</dbReference>
<dbReference type="PANTHER" id="PTHR36438:SF1">
    <property type="entry name" value="IRON-SULFUR CLUSTER REPAIR PROTEIN YTFE"/>
    <property type="match status" value="1"/>
</dbReference>
<evidence type="ECO:0000259" key="5">
    <source>
        <dbReference type="Pfam" id="PF01814"/>
    </source>
</evidence>
<comment type="subcellular location">
    <subcellularLocation>
        <location evidence="1">Cytoplasm</location>
    </subcellularLocation>
</comment>
<dbReference type="InterPro" id="IPR012312">
    <property type="entry name" value="Hemerythrin-like"/>
</dbReference>
<dbReference type="CDD" id="cd12108">
    <property type="entry name" value="Hr-like"/>
    <property type="match status" value="1"/>
</dbReference>